<keyword evidence="6" id="KW-0325">Glycoprotein</keyword>
<dbReference type="Proteomes" id="UP000830671">
    <property type="component" value="Chromosome 3"/>
</dbReference>
<evidence type="ECO:0000256" key="7">
    <source>
        <dbReference type="SAM" id="MobiDB-lite"/>
    </source>
</evidence>
<dbReference type="PANTHER" id="PTHR23502">
    <property type="entry name" value="MAJOR FACILITATOR SUPERFAMILY"/>
    <property type="match status" value="1"/>
</dbReference>
<reference evidence="10" key="1">
    <citation type="journal article" date="2021" name="Mol. Plant Microbe Interact.">
        <title>Complete Genome Sequence of the Plant-Pathogenic Fungus Colletotrichum lupini.</title>
        <authorList>
            <person name="Baroncelli R."/>
            <person name="Pensec F."/>
            <person name="Da Lio D."/>
            <person name="Boufleur T."/>
            <person name="Vicente I."/>
            <person name="Sarrocco S."/>
            <person name="Picot A."/>
            <person name="Baraldi E."/>
            <person name="Sukno S."/>
            <person name="Thon M."/>
            <person name="Le Floch G."/>
        </authorList>
    </citation>
    <scope>NUCLEOTIDE SEQUENCE</scope>
    <source>
        <strain evidence="10">IMI 504893</strain>
    </source>
</reference>
<dbReference type="PROSITE" id="PS50850">
    <property type="entry name" value="MFS"/>
    <property type="match status" value="1"/>
</dbReference>
<feature type="transmembrane region" description="Helical" evidence="8">
    <location>
        <begin position="530"/>
        <end position="552"/>
    </location>
</feature>
<dbReference type="CDD" id="cd17323">
    <property type="entry name" value="MFS_Tpo1_MDR_like"/>
    <property type="match status" value="1"/>
</dbReference>
<proteinExistence type="inferred from homology"/>
<dbReference type="InterPro" id="IPR036259">
    <property type="entry name" value="MFS_trans_sf"/>
</dbReference>
<keyword evidence="4 8" id="KW-1133">Transmembrane helix</keyword>
<keyword evidence="5 8" id="KW-0472">Membrane</keyword>
<feature type="transmembrane region" description="Helical" evidence="8">
    <location>
        <begin position="320"/>
        <end position="343"/>
    </location>
</feature>
<evidence type="ECO:0000256" key="5">
    <source>
        <dbReference type="ARBA" id="ARBA00023136"/>
    </source>
</evidence>
<dbReference type="Pfam" id="PF07690">
    <property type="entry name" value="MFS_1"/>
    <property type="match status" value="1"/>
</dbReference>
<name>A0A9Q8WF71_9PEZI</name>
<evidence type="ECO:0000313" key="11">
    <source>
        <dbReference type="Proteomes" id="UP000830671"/>
    </source>
</evidence>
<feature type="transmembrane region" description="Helical" evidence="8">
    <location>
        <begin position="195"/>
        <end position="216"/>
    </location>
</feature>
<dbReference type="Gene3D" id="1.20.1250.20">
    <property type="entry name" value="MFS general substrate transporter like domains"/>
    <property type="match status" value="1"/>
</dbReference>
<protein>
    <recommendedName>
        <fullName evidence="9">Major facilitator superfamily (MFS) profile domain-containing protein</fullName>
    </recommendedName>
</protein>
<feature type="transmembrane region" description="Helical" evidence="8">
    <location>
        <begin position="503"/>
        <end position="524"/>
    </location>
</feature>
<dbReference type="GO" id="GO:0016020">
    <property type="term" value="C:membrane"/>
    <property type="evidence" value="ECO:0007669"/>
    <property type="project" value="UniProtKB-SubCell"/>
</dbReference>
<feature type="transmembrane region" description="Helical" evidence="8">
    <location>
        <begin position="228"/>
        <end position="249"/>
    </location>
</feature>
<evidence type="ECO:0000256" key="6">
    <source>
        <dbReference type="ARBA" id="ARBA00023180"/>
    </source>
</evidence>
<feature type="transmembrane region" description="Helical" evidence="8">
    <location>
        <begin position="418"/>
        <end position="443"/>
    </location>
</feature>
<dbReference type="SUPFAM" id="SSF103473">
    <property type="entry name" value="MFS general substrate transporter"/>
    <property type="match status" value="1"/>
</dbReference>
<evidence type="ECO:0000256" key="3">
    <source>
        <dbReference type="ARBA" id="ARBA00022692"/>
    </source>
</evidence>
<organism evidence="10 11">
    <name type="scientific">Colletotrichum lupini</name>
    <dbReference type="NCBI Taxonomy" id="145971"/>
    <lineage>
        <taxon>Eukaryota</taxon>
        <taxon>Fungi</taxon>
        <taxon>Dikarya</taxon>
        <taxon>Ascomycota</taxon>
        <taxon>Pezizomycotina</taxon>
        <taxon>Sordariomycetes</taxon>
        <taxon>Hypocreomycetidae</taxon>
        <taxon>Glomerellales</taxon>
        <taxon>Glomerellaceae</taxon>
        <taxon>Colletotrichum</taxon>
        <taxon>Colletotrichum acutatum species complex</taxon>
    </lineage>
</organism>
<feature type="transmembrane region" description="Helical" evidence="8">
    <location>
        <begin position="564"/>
        <end position="582"/>
    </location>
</feature>
<dbReference type="FunFam" id="1.20.1250.20:FF:000011">
    <property type="entry name" value="MFS multidrug transporter, putative"/>
    <property type="match status" value="1"/>
</dbReference>
<dbReference type="GeneID" id="73340531"/>
<feature type="transmembrane region" description="Helical" evidence="8">
    <location>
        <begin position="349"/>
        <end position="369"/>
    </location>
</feature>
<feature type="transmembrane region" description="Helical" evidence="8">
    <location>
        <begin position="286"/>
        <end position="308"/>
    </location>
</feature>
<comment type="subcellular location">
    <subcellularLocation>
        <location evidence="1">Membrane</location>
        <topology evidence="1">Multi-pass membrane protein</topology>
    </subcellularLocation>
</comment>
<dbReference type="KEGG" id="clup:CLUP02_06522"/>
<dbReference type="InterPro" id="IPR011701">
    <property type="entry name" value="MFS"/>
</dbReference>
<dbReference type="EMBL" id="CP019475">
    <property type="protein sequence ID" value="UQC81036.1"/>
    <property type="molecule type" value="Genomic_DNA"/>
</dbReference>
<dbReference type="PROSITE" id="PS00216">
    <property type="entry name" value="SUGAR_TRANSPORT_1"/>
    <property type="match status" value="1"/>
</dbReference>
<feature type="domain" description="Major facilitator superfamily (MFS) profile" evidence="9">
    <location>
        <begin position="194"/>
        <end position="624"/>
    </location>
</feature>
<comment type="similarity">
    <text evidence="2">Belongs to the major facilitator superfamily.</text>
</comment>
<dbReference type="AlphaFoldDB" id="A0A9Q8WF71"/>
<evidence type="ECO:0000256" key="8">
    <source>
        <dbReference type="SAM" id="Phobius"/>
    </source>
</evidence>
<feature type="transmembrane region" description="Helical" evidence="8">
    <location>
        <begin position="602"/>
        <end position="621"/>
    </location>
</feature>
<keyword evidence="3 8" id="KW-0812">Transmembrane</keyword>
<evidence type="ECO:0000313" key="10">
    <source>
        <dbReference type="EMBL" id="UQC81036.1"/>
    </source>
</evidence>
<evidence type="ECO:0000259" key="9">
    <source>
        <dbReference type="PROSITE" id="PS50850"/>
    </source>
</evidence>
<evidence type="ECO:0000256" key="4">
    <source>
        <dbReference type="ARBA" id="ARBA00022989"/>
    </source>
</evidence>
<dbReference type="PANTHER" id="PTHR23502:SF68">
    <property type="entry name" value="MULTIDRUG TRANSPORTER, PUTATIVE (AFU_ORTHOLOGUE AFUA_3G01120)-RELATED"/>
    <property type="match status" value="1"/>
</dbReference>
<gene>
    <name evidence="10" type="ORF">CLUP02_06522</name>
</gene>
<evidence type="ECO:0000256" key="1">
    <source>
        <dbReference type="ARBA" id="ARBA00004141"/>
    </source>
</evidence>
<dbReference type="RefSeq" id="XP_049142664.1">
    <property type="nucleotide sequence ID" value="XM_049285521.1"/>
</dbReference>
<evidence type="ECO:0000256" key="2">
    <source>
        <dbReference type="ARBA" id="ARBA00008335"/>
    </source>
</evidence>
<feature type="region of interest" description="Disordered" evidence="7">
    <location>
        <begin position="1"/>
        <end position="22"/>
    </location>
</feature>
<feature type="transmembrane region" description="Helical" evidence="8">
    <location>
        <begin position="463"/>
        <end position="482"/>
    </location>
</feature>
<sequence length="632" mass="69292">MECKDFRTWPQLPENPQETSNQPRLKITEQLRLPTDGAESRILLELGQKIPECNQHAARSLLDTFRMIPSLLGSELDCASSDTMRFTTADNRGCLILKVHMCRMVLEFFRVRILISFAVMEGTSDSKAAPEAPNIILPDMPEPQAQNLASKAPIQNHDPEAVHAVDAEALIIDWDGQCDPEHPLNWSDEKKGLNIAILSLLSVVTPLGSSMFAPGIPLIVEEFHDDSSVTATFLLSIYVLGFALGPLFVAPISELYGRRYLYIFGNILFTGSTIGTALSSSIGMLLAFRLLMGLSGVVPLTIGSGSIADMMPPEKRGRAVSIWALGPLLGPCVGPVAGGYLIRAAGWRWVFWLISILAGLFIPVSILVLRETYPPAILEHKASRLRKKTGNQEIRSRLEQQTRMSEKLRLAAMRPIKLLVATPVVTLNALYIAISYGILYLLVATFTFVYTEYYGFDEGSSGLSFLPAGIGMVVGVIGFGQLTDLIVKRTKARGLEHKPEDRLKPIMTVPCALALPFGLFLYGWTVQNGVHWIVPMLGVMVMCIGLMGTMTCIQNYLIDAYPQYAASVTAALTILRSLLGALLPLSGLEMYDALGLGWGNSLLGFIALSLVPILVSFYVFGERIRGRFNSKL</sequence>
<dbReference type="GO" id="GO:0022857">
    <property type="term" value="F:transmembrane transporter activity"/>
    <property type="evidence" value="ECO:0007669"/>
    <property type="project" value="InterPro"/>
</dbReference>
<dbReference type="GO" id="GO:0042908">
    <property type="term" value="P:xenobiotic transport"/>
    <property type="evidence" value="ECO:0007669"/>
    <property type="project" value="UniProtKB-ARBA"/>
</dbReference>
<dbReference type="InterPro" id="IPR020846">
    <property type="entry name" value="MFS_dom"/>
</dbReference>
<dbReference type="InterPro" id="IPR005829">
    <property type="entry name" value="Sugar_transporter_CS"/>
</dbReference>
<feature type="transmembrane region" description="Helical" evidence="8">
    <location>
        <begin position="261"/>
        <end position="280"/>
    </location>
</feature>
<dbReference type="GO" id="GO:0140115">
    <property type="term" value="P:export across plasma membrane"/>
    <property type="evidence" value="ECO:0007669"/>
    <property type="project" value="UniProtKB-ARBA"/>
</dbReference>
<keyword evidence="11" id="KW-1185">Reference proteome</keyword>
<accession>A0A9Q8WF71</accession>